<keyword evidence="3" id="KW-1003">Cell membrane</keyword>
<evidence type="ECO:0000313" key="9">
    <source>
        <dbReference type="Proteomes" id="UP000094342"/>
    </source>
</evidence>
<accession>A0A1E3V4U2</accession>
<dbReference type="InterPro" id="IPR051907">
    <property type="entry name" value="DoxX-like_oxidoreductase"/>
</dbReference>
<protein>
    <submittedName>
        <fullName evidence="8">LysR family transcriptional regulator</fullName>
    </submittedName>
</protein>
<dbReference type="Pfam" id="PF07681">
    <property type="entry name" value="DoxX"/>
    <property type="match status" value="1"/>
</dbReference>
<dbReference type="Proteomes" id="UP000094342">
    <property type="component" value="Unassembled WGS sequence"/>
</dbReference>
<keyword evidence="4 7" id="KW-0812">Transmembrane</keyword>
<dbReference type="OrthoDB" id="9810206at2"/>
<dbReference type="InterPro" id="IPR032808">
    <property type="entry name" value="DoxX"/>
</dbReference>
<dbReference type="RefSeq" id="WP_069461017.1">
    <property type="nucleotide sequence ID" value="NZ_LYBW01000064.1"/>
</dbReference>
<evidence type="ECO:0000313" key="8">
    <source>
        <dbReference type="EMBL" id="ODR88633.1"/>
    </source>
</evidence>
<comment type="similarity">
    <text evidence="2">Belongs to the DoxX family.</text>
</comment>
<dbReference type="AlphaFoldDB" id="A0A1E3V4U2"/>
<keyword evidence="5 7" id="KW-1133">Transmembrane helix</keyword>
<evidence type="ECO:0000256" key="3">
    <source>
        <dbReference type="ARBA" id="ARBA00022475"/>
    </source>
</evidence>
<dbReference type="GO" id="GO:0005886">
    <property type="term" value="C:plasma membrane"/>
    <property type="evidence" value="ECO:0007669"/>
    <property type="project" value="UniProtKB-SubCell"/>
</dbReference>
<dbReference type="PANTHER" id="PTHR33452">
    <property type="entry name" value="OXIDOREDUCTASE CATD-RELATED"/>
    <property type="match status" value="1"/>
</dbReference>
<evidence type="ECO:0000256" key="2">
    <source>
        <dbReference type="ARBA" id="ARBA00006679"/>
    </source>
</evidence>
<comment type="caution">
    <text evidence="8">The sequence shown here is derived from an EMBL/GenBank/DDBJ whole genome shotgun (WGS) entry which is preliminary data.</text>
</comment>
<organism evidence="8 9">
    <name type="scientific">Sinorhizobium alkalisoli</name>
    <dbReference type="NCBI Taxonomy" id="1752398"/>
    <lineage>
        <taxon>Bacteria</taxon>
        <taxon>Pseudomonadati</taxon>
        <taxon>Pseudomonadota</taxon>
        <taxon>Alphaproteobacteria</taxon>
        <taxon>Hyphomicrobiales</taxon>
        <taxon>Rhizobiaceae</taxon>
        <taxon>Sinorhizobium/Ensifer group</taxon>
        <taxon>Sinorhizobium</taxon>
    </lineage>
</organism>
<evidence type="ECO:0000256" key="1">
    <source>
        <dbReference type="ARBA" id="ARBA00004651"/>
    </source>
</evidence>
<evidence type="ECO:0000256" key="4">
    <source>
        <dbReference type="ARBA" id="ARBA00022692"/>
    </source>
</evidence>
<keyword evidence="9" id="KW-1185">Reference proteome</keyword>
<feature type="transmembrane region" description="Helical" evidence="7">
    <location>
        <begin position="50"/>
        <end position="69"/>
    </location>
</feature>
<evidence type="ECO:0000256" key="6">
    <source>
        <dbReference type="ARBA" id="ARBA00023136"/>
    </source>
</evidence>
<keyword evidence="6 7" id="KW-0472">Membrane</keyword>
<proteinExistence type="inferred from homology"/>
<name>A0A1E3V4U2_9HYPH</name>
<dbReference type="PANTHER" id="PTHR33452:SF1">
    <property type="entry name" value="INNER MEMBRANE PROTEIN YPHA-RELATED"/>
    <property type="match status" value="1"/>
</dbReference>
<reference evidence="9" key="1">
    <citation type="submission" date="2016-05" db="EMBL/GenBank/DDBJ databases">
        <authorList>
            <person name="Li Y."/>
        </authorList>
    </citation>
    <scope>NUCLEOTIDE SEQUENCE [LARGE SCALE GENOMIC DNA]</scope>
    <source>
        <strain evidence="9">YIC4027</strain>
    </source>
</reference>
<gene>
    <name evidence="8" type="ORF">A8M32_24480</name>
</gene>
<comment type="subcellular location">
    <subcellularLocation>
        <location evidence="1">Cell membrane</location>
        <topology evidence="1">Multi-pass membrane protein</topology>
    </subcellularLocation>
</comment>
<feature type="transmembrane region" description="Helical" evidence="7">
    <location>
        <begin position="76"/>
        <end position="96"/>
    </location>
</feature>
<sequence>MGNNLAVSSSLALLGRLLLSAIFVSSGVEKLVDPSGTVGYISAANLPLPWVAYAVALLVELGGSILLVLGYRTRLAALVLALFTLASALGFHMDFADQNQTIHFMKNIAITGGFLQVMAFGAGAFSLDARAGRA</sequence>
<dbReference type="EMBL" id="LYBW01000064">
    <property type="protein sequence ID" value="ODR88633.1"/>
    <property type="molecule type" value="Genomic_DNA"/>
</dbReference>
<feature type="transmembrane region" description="Helical" evidence="7">
    <location>
        <begin position="108"/>
        <end position="127"/>
    </location>
</feature>
<evidence type="ECO:0000256" key="5">
    <source>
        <dbReference type="ARBA" id="ARBA00022989"/>
    </source>
</evidence>
<evidence type="ECO:0000256" key="7">
    <source>
        <dbReference type="SAM" id="Phobius"/>
    </source>
</evidence>